<dbReference type="Proteomes" id="UP000185728">
    <property type="component" value="Unassembled WGS sequence"/>
</dbReference>
<organism evidence="1 2">
    <name type="scientific">Zobellia uliginosa</name>
    <dbReference type="NCBI Taxonomy" id="143224"/>
    <lineage>
        <taxon>Bacteria</taxon>
        <taxon>Pseudomonadati</taxon>
        <taxon>Bacteroidota</taxon>
        <taxon>Flavobacteriia</taxon>
        <taxon>Flavobacteriales</taxon>
        <taxon>Flavobacteriaceae</taxon>
        <taxon>Zobellia</taxon>
    </lineage>
</organism>
<sequence>MDAPSAIVTLSPMASKQQELIKAKNHYNMNCSGFLLQNVIQFHEPKKCSISM</sequence>
<keyword evidence="2" id="KW-1185">Reference proteome</keyword>
<comment type="caution">
    <text evidence="1">The sequence shown here is derived from an EMBL/GenBank/DDBJ whole genome shotgun (WGS) entry which is preliminary data.</text>
</comment>
<protein>
    <submittedName>
        <fullName evidence="1">Uncharacterized protein</fullName>
    </submittedName>
</protein>
<reference evidence="1 2" key="1">
    <citation type="submission" date="2017-01" db="EMBL/GenBank/DDBJ databases">
        <authorList>
            <person name="Varghese N."/>
            <person name="Submissions S."/>
        </authorList>
    </citation>
    <scope>NUCLEOTIDE SEQUENCE [LARGE SCALE GENOMIC DNA]</scope>
    <source>
        <strain evidence="1 2">DSM 2061</strain>
    </source>
</reference>
<dbReference type="EMBL" id="FTOB01000006">
    <property type="protein sequence ID" value="SIS97531.1"/>
    <property type="molecule type" value="Genomic_DNA"/>
</dbReference>
<evidence type="ECO:0000313" key="2">
    <source>
        <dbReference type="Proteomes" id="UP000185728"/>
    </source>
</evidence>
<evidence type="ECO:0000313" key="1">
    <source>
        <dbReference type="EMBL" id="SIS97531.1"/>
    </source>
</evidence>
<proteinExistence type="predicted"/>
<name>A0ABY1KZW9_9FLAO</name>
<gene>
    <name evidence="1" type="ORF">SAMN05421766_10613</name>
</gene>
<accession>A0ABY1KZW9</accession>